<dbReference type="Pfam" id="PF16154">
    <property type="entry name" value="DUF4862"/>
    <property type="match status" value="1"/>
</dbReference>
<organism evidence="1 2">
    <name type="scientific">Cellulomonas carbonis T26</name>
    <dbReference type="NCBI Taxonomy" id="947969"/>
    <lineage>
        <taxon>Bacteria</taxon>
        <taxon>Bacillati</taxon>
        <taxon>Actinomycetota</taxon>
        <taxon>Actinomycetes</taxon>
        <taxon>Micrococcales</taxon>
        <taxon>Cellulomonadaceae</taxon>
        <taxon>Cellulomonas</taxon>
    </lineage>
</organism>
<dbReference type="OrthoDB" id="7307665at2"/>
<dbReference type="RefSeq" id="WP_081978789.1">
    <property type="nucleotide sequence ID" value="NZ_AXCY01000061.1"/>
</dbReference>
<proteinExistence type="predicted"/>
<sequence>MDDDVARPLPLLGAYALEPADPAEARALYEGVAALGVGGLELPLPAEPLTDAGVWDVDPAWDLLVTCIPTVMGRLAHDAAYGLASADDDGRDRAVADVARAASFARRLADRAGRARVVGIEVHSAPGPREGSTDALTRSLDELVAVDLAGARLLVEHCDERVGDRPAAKGFLPLADELDAVARAAGVGVAVNWGRSAIEGRSTATPVEHVRAARAAGVLGAVVLSGATDAPTAWGDAWGDAHIPPRGDDPALAASAASLLGVDEVRDTLAAAGPATLVAVKVSVRPRDASVEARLAVARASLGLVAAAREVRERATREGAQPLADEVAR</sequence>
<dbReference type="SUPFAM" id="SSF51658">
    <property type="entry name" value="Xylose isomerase-like"/>
    <property type="match status" value="1"/>
</dbReference>
<evidence type="ECO:0000313" key="2">
    <source>
        <dbReference type="Proteomes" id="UP000029839"/>
    </source>
</evidence>
<accession>A0A0A0BNT0</accession>
<dbReference type="Gene3D" id="3.20.20.150">
    <property type="entry name" value="Divalent-metal-dependent TIM barrel enzymes"/>
    <property type="match status" value="1"/>
</dbReference>
<dbReference type="InterPro" id="IPR032344">
    <property type="entry name" value="DUF4862"/>
</dbReference>
<comment type="caution">
    <text evidence="1">The sequence shown here is derived from an EMBL/GenBank/DDBJ whole genome shotgun (WGS) entry which is preliminary data.</text>
</comment>
<gene>
    <name evidence="1" type="ORF">N868_16440</name>
</gene>
<dbReference type="EMBL" id="AXCY01000061">
    <property type="protein sequence ID" value="KGM10148.1"/>
    <property type="molecule type" value="Genomic_DNA"/>
</dbReference>
<reference evidence="1 2" key="2">
    <citation type="journal article" date="2015" name="Stand. Genomic Sci.">
        <title>Draft genome sequence of Cellulomonas carbonis T26(T) and comparative analysis of six Cellulomonas genomes.</title>
        <authorList>
            <person name="Zhuang W."/>
            <person name="Zhang S."/>
            <person name="Xia X."/>
            <person name="Wang G."/>
        </authorList>
    </citation>
    <scope>NUCLEOTIDE SEQUENCE [LARGE SCALE GENOMIC DNA]</scope>
    <source>
        <strain evidence="1 2">T26</strain>
    </source>
</reference>
<dbReference type="Proteomes" id="UP000029839">
    <property type="component" value="Unassembled WGS sequence"/>
</dbReference>
<protein>
    <submittedName>
        <fullName evidence="1">UDP-N-acetylglucosamine diphosphorylase</fullName>
    </submittedName>
</protein>
<reference evidence="1 2" key="1">
    <citation type="submission" date="2013-08" db="EMBL/GenBank/DDBJ databases">
        <title>Genome sequencing of Cellulomonas carbonis T26.</title>
        <authorList>
            <person name="Chen F."/>
            <person name="Li Y."/>
            <person name="Wang G."/>
        </authorList>
    </citation>
    <scope>NUCLEOTIDE SEQUENCE [LARGE SCALE GENOMIC DNA]</scope>
    <source>
        <strain evidence="1 2">T26</strain>
    </source>
</reference>
<evidence type="ECO:0000313" key="1">
    <source>
        <dbReference type="EMBL" id="KGM10148.1"/>
    </source>
</evidence>
<name>A0A0A0BNT0_9CELL</name>
<dbReference type="InterPro" id="IPR036237">
    <property type="entry name" value="Xyl_isomerase-like_sf"/>
</dbReference>
<dbReference type="AlphaFoldDB" id="A0A0A0BNT0"/>
<keyword evidence="2" id="KW-1185">Reference proteome</keyword>